<sequence length="52" mass="5840">MSNVRIIAVTLATLLIVFLVLFANGSAGRFLCRHFKGGWLEQQGYIMCQRVP</sequence>
<evidence type="ECO:0000313" key="2">
    <source>
        <dbReference type="Proteomes" id="UP001430065"/>
    </source>
</evidence>
<accession>A0ABS2JRK8</accession>
<proteinExistence type="predicted"/>
<keyword evidence="2" id="KW-1185">Reference proteome</keyword>
<organism evidence="1 2">
    <name type="scientific">Dyella kyungheensis</name>
    <dbReference type="NCBI Taxonomy" id="1242174"/>
    <lineage>
        <taxon>Bacteria</taxon>
        <taxon>Pseudomonadati</taxon>
        <taxon>Pseudomonadota</taxon>
        <taxon>Gammaproteobacteria</taxon>
        <taxon>Lysobacterales</taxon>
        <taxon>Rhodanobacteraceae</taxon>
        <taxon>Dyella</taxon>
    </lineage>
</organism>
<dbReference type="RefSeq" id="WP_204635493.1">
    <property type="nucleotide sequence ID" value="NZ_JADIKC010000003.1"/>
</dbReference>
<dbReference type="Proteomes" id="UP001430065">
    <property type="component" value="Unassembled WGS sequence"/>
</dbReference>
<comment type="caution">
    <text evidence="1">The sequence shown here is derived from an EMBL/GenBank/DDBJ whole genome shotgun (WGS) entry which is preliminary data.</text>
</comment>
<reference evidence="1 2" key="1">
    <citation type="submission" date="2020-10" db="EMBL/GenBank/DDBJ databases">
        <title>Phylogeny of dyella-like bacteria.</title>
        <authorList>
            <person name="Fu J."/>
        </authorList>
    </citation>
    <scope>NUCLEOTIDE SEQUENCE [LARGE SCALE GENOMIC DNA]</scope>
    <source>
        <strain evidence="1 2">THG-B117</strain>
    </source>
</reference>
<evidence type="ECO:0000313" key="1">
    <source>
        <dbReference type="EMBL" id="MBM7121078.1"/>
    </source>
</evidence>
<protein>
    <submittedName>
        <fullName evidence="1">Uncharacterized protein</fullName>
    </submittedName>
</protein>
<dbReference type="EMBL" id="JADIKC010000003">
    <property type="protein sequence ID" value="MBM7121078.1"/>
    <property type="molecule type" value="Genomic_DNA"/>
</dbReference>
<name>A0ABS2JRK8_9GAMM</name>
<gene>
    <name evidence="1" type="ORF">ISP20_07880</name>
</gene>